<dbReference type="InterPro" id="IPR036116">
    <property type="entry name" value="FN3_sf"/>
</dbReference>
<keyword evidence="2" id="KW-1185">Reference proteome</keyword>
<sequence length="158" mass="17099">MTDSKPSHRARAFTALCLILAFALLAGGCKVSSGESSRADSADAAVVAENRLNGAVSSLQDTLGQTPRGTADRPTLRWEAPTTREDGSRLYQSDISEYRIYYRLRHQTAFQSISHPVSDGSAFPLDPFKPGAYEFSVTAVDSEGRESRRSDGVAVDLI</sequence>
<dbReference type="InterPro" id="IPR003961">
    <property type="entry name" value="FN3_dom"/>
</dbReference>
<organism evidence="1 2">
    <name type="scientific">Marinobacter confluentis</name>
    <dbReference type="NCBI Taxonomy" id="1697557"/>
    <lineage>
        <taxon>Bacteria</taxon>
        <taxon>Pseudomonadati</taxon>
        <taxon>Pseudomonadota</taxon>
        <taxon>Gammaproteobacteria</taxon>
        <taxon>Pseudomonadales</taxon>
        <taxon>Marinobacteraceae</taxon>
        <taxon>Marinobacter</taxon>
    </lineage>
</organism>
<dbReference type="OrthoDB" id="6371755at2"/>
<dbReference type="AlphaFoldDB" id="A0A4Z1CEI5"/>
<dbReference type="EMBL" id="SRPF01000006">
    <property type="protein sequence ID" value="TGN38310.1"/>
    <property type="molecule type" value="Genomic_DNA"/>
</dbReference>
<evidence type="ECO:0000313" key="2">
    <source>
        <dbReference type="Proteomes" id="UP000298325"/>
    </source>
</evidence>
<proteinExistence type="predicted"/>
<dbReference type="RefSeq" id="WP_135804438.1">
    <property type="nucleotide sequence ID" value="NZ_SRPF01000006.1"/>
</dbReference>
<reference evidence="1 2" key="1">
    <citation type="submission" date="2019-04" db="EMBL/GenBank/DDBJ databases">
        <authorList>
            <person name="Park S."/>
            <person name="Yoon J.-H."/>
        </authorList>
    </citation>
    <scope>NUCLEOTIDE SEQUENCE [LARGE SCALE GENOMIC DNA]</scope>
    <source>
        <strain evidence="1 2">HJM-18</strain>
    </source>
</reference>
<dbReference type="CDD" id="cd00063">
    <property type="entry name" value="FN3"/>
    <property type="match status" value="1"/>
</dbReference>
<gene>
    <name evidence="1" type="ORF">E5Q11_15895</name>
</gene>
<name>A0A4Z1CEI5_9GAMM</name>
<evidence type="ECO:0000313" key="1">
    <source>
        <dbReference type="EMBL" id="TGN38310.1"/>
    </source>
</evidence>
<accession>A0A4Z1CEI5</accession>
<protein>
    <submittedName>
        <fullName evidence="1">Fibronectin type III domain-containing protein</fullName>
    </submittedName>
</protein>
<dbReference type="InterPro" id="IPR013783">
    <property type="entry name" value="Ig-like_fold"/>
</dbReference>
<dbReference type="Proteomes" id="UP000298325">
    <property type="component" value="Unassembled WGS sequence"/>
</dbReference>
<dbReference type="SUPFAM" id="SSF49265">
    <property type="entry name" value="Fibronectin type III"/>
    <property type="match status" value="1"/>
</dbReference>
<dbReference type="PROSITE" id="PS51257">
    <property type="entry name" value="PROKAR_LIPOPROTEIN"/>
    <property type="match status" value="1"/>
</dbReference>
<dbReference type="Gene3D" id="2.60.40.10">
    <property type="entry name" value="Immunoglobulins"/>
    <property type="match status" value="1"/>
</dbReference>
<comment type="caution">
    <text evidence="1">The sequence shown here is derived from an EMBL/GenBank/DDBJ whole genome shotgun (WGS) entry which is preliminary data.</text>
</comment>